<keyword evidence="4" id="KW-1185">Reference proteome</keyword>
<dbReference type="EMBL" id="JYJG01000376">
    <property type="protein sequence ID" value="KJK42019.1"/>
    <property type="molecule type" value="Genomic_DNA"/>
</dbReference>
<comment type="caution">
    <text evidence="3">The sequence shown here is derived from an EMBL/GenBank/DDBJ whole genome shotgun (WGS) entry which is preliminary data.</text>
</comment>
<protein>
    <submittedName>
        <fullName evidence="3">Uncharacterized protein</fullName>
    </submittedName>
</protein>
<keyword evidence="2" id="KW-1133">Transmembrane helix</keyword>
<organism evidence="3 4">
    <name type="scientific">Lentzea aerocolonigenes</name>
    <name type="common">Lechevalieria aerocolonigenes</name>
    <name type="synonym">Saccharothrix aerocolonigenes</name>
    <dbReference type="NCBI Taxonomy" id="68170"/>
    <lineage>
        <taxon>Bacteria</taxon>
        <taxon>Bacillati</taxon>
        <taxon>Actinomycetota</taxon>
        <taxon>Actinomycetes</taxon>
        <taxon>Pseudonocardiales</taxon>
        <taxon>Pseudonocardiaceae</taxon>
        <taxon>Lentzea</taxon>
    </lineage>
</organism>
<reference evidence="3 4" key="1">
    <citation type="submission" date="2015-02" db="EMBL/GenBank/DDBJ databases">
        <authorList>
            <person name="Ju K.-S."/>
            <person name="Doroghazi J.R."/>
            <person name="Metcalf W."/>
        </authorList>
    </citation>
    <scope>NUCLEOTIDE SEQUENCE [LARGE SCALE GENOMIC DNA]</scope>
    <source>
        <strain evidence="3 4">NRRL B-16140</strain>
    </source>
</reference>
<feature type="compositionally biased region" description="Basic and acidic residues" evidence="1">
    <location>
        <begin position="1"/>
        <end position="15"/>
    </location>
</feature>
<evidence type="ECO:0000313" key="4">
    <source>
        <dbReference type="Proteomes" id="UP000033393"/>
    </source>
</evidence>
<evidence type="ECO:0000256" key="1">
    <source>
        <dbReference type="SAM" id="MobiDB-lite"/>
    </source>
</evidence>
<evidence type="ECO:0000313" key="3">
    <source>
        <dbReference type="EMBL" id="KJK42019.1"/>
    </source>
</evidence>
<sequence>MSRPPHEPFDERDLYADNPDPFSAFSKGPERPEPRGSTRPIGSYEVPEPVIPVAPHQSGGGVALAITLTVFALLLGVAIFLLAT</sequence>
<feature type="region of interest" description="Disordered" evidence="1">
    <location>
        <begin position="1"/>
        <end position="43"/>
    </location>
</feature>
<keyword evidence="2" id="KW-0472">Membrane</keyword>
<dbReference type="AlphaFoldDB" id="A0A0F0GEP7"/>
<dbReference type="PATRIC" id="fig|68170.10.peg.541"/>
<name>A0A0F0GEP7_LENAE</name>
<feature type="transmembrane region" description="Helical" evidence="2">
    <location>
        <begin position="62"/>
        <end position="83"/>
    </location>
</feature>
<proteinExistence type="predicted"/>
<dbReference type="RefSeq" id="WP_045316857.1">
    <property type="nucleotide sequence ID" value="NZ_JYJG01000376.1"/>
</dbReference>
<dbReference type="Proteomes" id="UP000033393">
    <property type="component" value="Unassembled WGS sequence"/>
</dbReference>
<gene>
    <name evidence="3" type="ORF">UK23_39190</name>
</gene>
<dbReference type="OrthoDB" id="9944785at2"/>
<accession>A0A0F0GEP7</accession>
<keyword evidence="2" id="KW-0812">Transmembrane</keyword>
<evidence type="ECO:0000256" key="2">
    <source>
        <dbReference type="SAM" id="Phobius"/>
    </source>
</evidence>